<protein>
    <submittedName>
        <fullName evidence="3">Stage III sporulation protein AF</fullName>
    </submittedName>
</protein>
<proteinExistence type="predicted"/>
<dbReference type="Proteomes" id="UP000310636">
    <property type="component" value="Unassembled WGS sequence"/>
</dbReference>
<dbReference type="OrthoDB" id="2375554at2"/>
<dbReference type="NCBIfam" id="TIGR02896">
    <property type="entry name" value="spore_III_AF"/>
    <property type="match status" value="1"/>
</dbReference>
<dbReference type="InterPro" id="IPR014245">
    <property type="entry name" value="Spore_III_AF"/>
</dbReference>
<organism evidence="3 4">
    <name type="scientific">Cohnella fermenti</name>
    <dbReference type="NCBI Taxonomy" id="2565925"/>
    <lineage>
        <taxon>Bacteria</taxon>
        <taxon>Bacillati</taxon>
        <taxon>Bacillota</taxon>
        <taxon>Bacilli</taxon>
        <taxon>Bacillales</taxon>
        <taxon>Paenibacillaceae</taxon>
        <taxon>Cohnella</taxon>
    </lineage>
</organism>
<feature type="compositionally biased region" description="Low complexity" evidence="1">
    <location>
        <begin position="153"/>
        <end position="173"/>
    </location>
</feature>
<dbReference type="Pfam" id="PF09581">
    <property type="entry name" value="Spore_III_AF"/>
    <property type="match status" value="1"/>
</dbReference>
<accession>A0A4S4BNN4</accession>
<name>A0A4S4BNN4_9BACL</name>
<keyword evidence="2" id="KW-0472">Membrane</keyword>
<keyword evidence="4" id="KW-1185">Reference proteome</keyword>
<evidence type="ECO:0000256" key="1">
    <source>
        <dbReference type="SAM" id="MobiDB-lite"/>
    </source>
</evidence>
<dbReference type="AlphaFoldDB" id="A0A4S4BNN4"/>
<evidence type="ECO:0000313" key="4">
    <source>
        <dbReference type="Proteomes" id="UP000310636"/>
    </source>
</evidence>
<sequence length="247" mass="25504">MMAALAEWLKQVIVVVLLASIVDLLLPNQTMQRYVRLVAGLFILLALIGPLLSWIKADFGTKLAAGIESVRLTPEDAKGQLAQIEEDAARLRMSRDEQVASLAAAQLAAEIKVTVEQEGGASVRNVQVKTGKEADGTIQVQAVEIVLADPEDASGASGASGADSASGSGNGESDPIREVEPVIIDLGSQDEPGAEGSREPAAAAETGVLEQRIVSLVSSRYGMGAGMISVRTEGAAGESGNPGTNKS</sequence>
<feature type="transmembrane region" description="Helical" evidence="2">
    <location>
        <begin position="34"/>
        <end position="55"/>
    </location>
</feature>
<gene>
    <name evidence="3" type="primary">spoIIIAF</name>
    <name evidence="3" type="ORF">E6C55_20620</name>
</gene>
<dbReference type="RefSeq" id="WP_136371713.1">
    <property type="nucleotide sequence ID" value="NZ_SSOB01000028.1"/>
</dbReference>
<dbReference type="EMBL" id="SSOB01000028">
    <property type="protein sequence ID" value="THF75909.1"/>
    <property type="molecule type" value="Genomic_DNA"/>
</dbReference>
<keyword evidence="2" id="KW-0812">Transmembrane</keyword>
<comment type="caution">
    <text evidence="3">The sequence shown here is derived from an EMBL/GenBank/DDBJ whole genome shotgun (WGS) entry which is preliminary data.</text>
</comment>
<evidence type="ECO:0000256" key="2">
    <source>
        <dbReference type="SAM" id="Phobius"/>
    </source>
</evidence>
<reference evidence="3 4" key="1">
    <citation type="submission" date="2019-04" db="EMBL/GenBank/DDBJ databases">
        <title>Cohnella sp. nov. isolated from preserved vegetables.</title>
        <authorList>
            <person name="Lin S.-Y."/>
            <person name="Hung M.-H."/>
            <person name="Young C.-C."/>
        </authorList>
    </citation>
    <scope>NUCLEOTIDE SEQUENCE [LARGE SCALE GENOMIC DNA]</scope>
    <source>
        <strain evidence="3 4">CC-MHH1044</strain>
    </source>
</reference>
<feature type="region of interest" description="Disordered" evidence="1">
    <location>
        <begin position="152"/>
        <end position="208"/>
    </location>
</feature>
<feature type="transmembrane region" description="Helical" evidence="2">
    <location>
        <begin position="12"/>
        <end position="28"/>
    </location>
</feature>
<keyword evidence="2" id="KW-1133">Transmembrane helix</keyword>
<evidence type="ECO:0000313" key="3">
    <source>
        <dbReference type="EMBL" id="THF75909.1"/>
    </source>
</evidence>